<comment type="caution">
    <text evidence="1">The sequence shown here is derived from an EMBL/GenBank/DDBJ whole genome shotgun (WGS) entry which is preliminary data.</text>
</comment>
<keyword evidence="2" id="KW-1185">Reference proteome</keyword>
<evidence type="ECO:0000313" key="2">
    <source>
        <dbReference type="Proteomes" id="UP000036873"/>
    </source>
</evidence>
<reference evidence="2" key="1">
    <citation type="submission" date="2015-07" db="EMBL/GenBank/DDBJ databases">
        <title>Draft genome sequence of Acetobacterium bakii DSM 8293, a potential psychrophilic chemical producer through syngas fermentation.</title>
        <authorList>
            <person name="Song Y."/>
            <person name="Hwang S."/>
            <person name="Cho B.-K."/>
        </authorList>
    </citation>
    <scope>NUCLEOTIDE SEQUENCE [LARGE SCALE GENOMIC DNA]</scope>
    <source>
        <strain evidence="2">DSM 8239</strain>
    </source>
</reference>
<dbReference type="PATRIC" id="fig|52689.4.peg.54"/>
<accession>A0A0L6U520</accession>
<protein>
    <submittedName>
        <fullName evidence="1">Serine dehydratase</fullName>
    </submittedName>
</protein>
<gene>
    <name evidence="1" type="ORF">AKG39_00265</name>
</gene>
<sequence length="470" mass="50213">MTMLELRQKISEMQPLTIGEVVALATEYQARVVDVVLLETEIQTELAREEILTKVMEEYDHNIRALEIGLKDGESILLGTVASQLNKIEGPKCFADKMLDDALLFTLAAQVGNHCIGLRPCAGTGDSCPYAGFIKAMQVNGYEAKTVAEIAALILKIGSIFRVGKVTTGCNMEGFGAGAACIAAATAVLEGGTPEQMEKAMVLAMSPTIGVPCTPRVLVPALCTTHVGGAILIGMYAGKMCTKVEMTVNVPFDVMIAMASQVHVESGKYLVPTVVEYMEPFFKRKAAVESLVAEEVKKAEAKQMTETLAKANRLAKEMASDTKSVLNTYGDAVVGGSSQAVGSPTNAARIANKLAKGTIKKVTIELYPELFKRRSINIPGILMGAVFGASTSDYEMYNQAIDKVKELGIAVEIIEGTEHAIQKITIETDEMTGSVDTLNRGGGRLVLREAVPSTAEAIKIADKLGIQLVE</sequence>
<dbReference type="Proteomes" id="UP000036873">
    <property type="component" value="Unassembled WGS sequence"/>
</dbReference>
<dbReference type="STRING" id="52689.AKG39_00265"/>
<name>A0A0L6U520_9FIRM</name>
<dbReference type="OrthoDB" id="1677684at2"/>
<organism evidence="1 2">
    <name type="scientific">Acetobacterium bakii</name>
    <dbReference type="NCBI Taxonomy" id="52689"/>
    <lineage>
        <taxon>Bacteria</taxon>
        <taxon>Bacillati</taxon>
        <taxon>Bacillota</taxon>
        <taxon>Clostridia</taxon>
        <taxon>Eubacteriales</taxon>
        <taxon>Eubacteriaceae</taxon>
        <taxon>Acetobacterium</taxon>
    </lineage>
</organism>
<evidence type="ECO:0000313" key="1">
    <source>
        <dbReference type="EMBL" id="KNZ43626.1"/>
    </source>
</evidence>
<dbReference type="EMBL" id="LGYO01000001">
    <property type="protein sequence ID" value="KNZ43626.1"/>
    <property type="molecule type" value="Genomic_DNA"/>
</dbReference>
<proteinExistence type="predicted"/>
<dbReference type="AlphaFoldDB" id="A0A0L6U520"/>